<feature type="compositionally biased region" description="Basic and acidic residues" evidence="2">
    <location>
        <begin position="11"/>
        <end position="43"/>
    </location>
</feature>
<dbReference type="PROSITE" id="PS00018">
    <property type="entry name" value="EF_HAND_1"/>
    <property type="match status" value="1"/>
</dbReference>
<dbReference type="PANTHER" id="PTHR34403:SF8">
    <property type="entry name" value="TOL-PAL SYSTEM PROTEIN TOLA"/>
    <property type="match status" value="1"/>
</dbReference>
<dbReference type="Pfam" id="PF13405">
    <property type="entry name" value="EF-hand_6"/>
    <property type="match status" value="1"/>
</dbReference>
<evidence type="ECO:0000313" key="5">
    <source>
        <dbReference type="WBParaSite" id="maker-uti_cns_0014619-snap-gene-0.5-mRNA-1"/>
    </source>
</evidence>
<proteinExistence type="predicted"/>
<dbReference type="InterPro" id="IPR002048">
    <property type="entry name" value="EF_hand_dom"/>
</dbReference>
<dbReference type="SUPFAM" id="SSF47473">
    <property type="entry name" value="EF-hand"/>
    <property type="match status" value="1"/>
</dbReference>
<organism evidence="4 5">
    <name type="scientific">Macrostomum lignano</name>
    <dbReference type="NCBI Taxonomy" id="282301"/>
    <lineage>
        <taxon>Eukaryota</taxon>
        <taxon>Metazoa</taxon>
        <taxon>Spiralia</taxon>
        <taxon>Lophotrochozoa</taxon>
        <taxon>Platyhelminthes</taxon>
        <taxon>Rhabditophora</taxon>
        <taxon>Macrostomorpha</taxon>
        <taxon>Macrostomida</taxon>
        <taxon>Macrostomidae</taxon>
        <taxon>Macrostomum</taxon>
    </lineage>
</organism>
<feature type="compositionally biased region" description="Low complexity" evidence="2">
    <location>
        <begin position="86"/>
        <end position="95"/>
    </location>
</feature>
<dbReference type="InterPro" id="IPR050972">
    <property type="entry name" value="SDr-like"/>
</dbReference>
<feature type="domain" description="EF-hand" evidence="3">
    <location>
        <begin position="206"/>
        <end position="234"/>
    </location>
</feature>
<dbReference type="InterPro" id="IPR011992">
    <property type="entry name" value="EF-hand-dom_pair"/>
</dbReference>
<feature type="compositionally biased region" description="Basic and acidic residues" evidence="2">
    <location>
        <begin position="63"/>
        <end position="85"/>
    </location>
</feature>
<evidence type="ECO:0000313" key="4">
    <source>
        <dbReference type="Proteomes" id="UP000095280"/>
    </source>
</evidence>
<sequence length="234" mass="24983">TDADADADADVDAKANEDVKTDADADADAKTDVDADADAKTDADADADVDADADADAVADAGAKADADVDVDAKANKDAKADKNVDANAEAEVNAGPDVNAEENADAEVNDRSQSLPPAIERQLKEAGVPADQRRMYFQAYTRVERGRGHVTRDDMYTALQLLGQCPQSQEEVLQQLSQHGEPADGRLSLTEFASFCAAVCRSREAVRAELEASFRVFDTDGSGYLDRQELRRA</sequence>
<dbReference type="AlphaFoldDB" id="A0A1I8INX5"/>
<dbReference type="WBParaSite" id="maker-uti_cns_0014619-snap-gene-0.5-mRNA-1">
    <property type="protein sequence ID" value="maker-uti_cns_0014619-snap-gene-0.5-mRNA-1"/>
    <property type="gene ID" value="maker-uti_cns_0014619-snap-gene-0.5"/>
</dbReference>
<keyword evidence="4" id="KW-1185">Reference proteome</keyword>
<name>A0A1I8INX5_9PLAT</name>
<keyword evidence="1" id="KW-0106">Calcium</keyword>
<dbReference type="GO" id="GO:0005509">
    <property type="term" value="F:calcium ion binding"/>
    <property type="evidence" value="ECO:0007669"/>
    <property type="project" value="InterPro"/>
</dbReference>
<dbReference type="CDD" id="cd00051">
    <property type="entry name" value="EFh"/>
    <property type="match status" value="1"/>
</dbReference>
<dbReference type="PANTHER" id="PTHR34403">
    <property type="entry name" value="TOL-PAL SYSTEM PROTEIN TOLA"/>
    <property type="match status" value="1"/>
</dbReference>
<evidence type="ECO:0000256" key="2">
    <source>
        <dbReference type="SAM" id="MobiDB-lite"/>
    </source>
</evidence>
<reference evidence="5" key="1">
    <citation type="submission" date="2016-11" db="UniProtKB">
        <authorList>
            <consortium name="WormBaseParasite"/>
        </authorList>
    </citation>
    <scope>IDENTIFICATION</scope>
</reference>
<accession>A0A1I8INX5</accession>
<feature type="compositionally biased region" description="Acidic residues" evidence="2">
    <location>
        <begin position="1"/>
        <end position="10"/>
    </location>
</feature>
<protein>
    <submittedName>
        <fullName evidence="5">EF-hand domain-containing protein</fullName>
    </submittedName>
</protein>
<evidence type="ECO:0000259" key="3">
    <source>
        <dbReference type="PROSITE" id="PS50222"/>
    </source>
</evidence>
<feature type="region of interest" description="Disordered" evidence="2">
    <location>
        <begin position="1"/>
        <end position="118"/>
    </location>
</feature>
<dbReference type="Proteomes" id="UP000095280">
    <property type="component" value="Unplaced"/>
</dbReference>
<evidence type="ECO:0000256" key="1">
    <source>
        <dbReference type="ARBA" id="ARBA00022837"/>
    </source>
</evidence>
<dbReference type="PROSITE" id="PS50222">
    <property type="entry name" value="EF_HAND_2"/>
    <property type="match status" value="1"/>
</dbReference>
<dbReference type="Gene3D" id="1.10.238.10">
    <property type="entry name" value="EF-hand"/>
    <property type="match status" value="1"/>
</dbReference>
<feature type="compositionally biased region" description="Acidic residues" evidence="2">
    <location>
        <begin position="44"/>
        <end position="57"/>
    </location>
</feature>
<dbReference type="InterPro" id="IPR018247">
    <property type="entry name" value="EF_Hand_1_Ca_BS"/>
</dbReference>